<sequence>METTRSKVQSMDNMLQTMVSDLEGLESRSFSGGTKQMEIHLSSRKRQHDQPEFESKAMKKLGESASQISKTSGSINATMSCVEVPVFTGDDLRPWIDWMEQYFARYDDFTDLQKQAMAYGFIEGEALSWYHQRQKVMVFQSWDECKQNLLLKFGRIDDPERIKVSTENDKELQKFLAILQNDRLWKEQRESPKIQVVASNCAQEQIATDTSIQEAEAISAQESVGGNASISELESEAKESNMEIDGVSQLKVSISPLEPSFKFSNESLDVMDAFSYVFFEQSQVVDALEMVEISEMSTSVKTTQCALQLFDKMLMGDGRRKQQWDETSIAQEVSKNGYIQRHKQIVGTNKKHPILCRIAIQAHPFTLSKLEGKLVFNGGSNGEAATCLGNEMFMFLQSFPVCFWTRSGLEIHGDMKLMFLSARESRESFRDSFVTPILQVGLEEIELQRLQDSYVVDLTHLGIARFQVWYRCKNKAGKLQPFSELMMWGFVHSRSGEGIGFLGLVNASLVAANGAFIIDAAATSLSSQSIRVQQSRIVYWVSNICT</sequence>
<organism evidence="1 2">
    <name type="scientific">Arabidopsis thaliana x Arabidopsis arenosa</name>
    <dbReference type="NCBI Taxonomy" id="1240361"/>
    <lineage>
        <taxon>Eukaryota</taxon>
        <taxon>Viridiplantae</taxon>
        <taxon>Streptophyta</taxon>
        <taxon>Embryophyta</taxon>
        <taxon>Tracheophyta</taxon>
        <taxon>Spermatophyta</taxon>
        <taxon>Magnoliopsida</taxon>
        <taxon>eudicotyledons</taxon>
        <taxon>Gunneridae</taxon>
        <taxon>Pentapetalae</taxon>
        <taxon>rosids</taxon>
        <taxon>malvids</taxon>
        <taxon>Brassicales</taxon>
        <taxon>Brassicaceae</taxon>
        <taxon>Camelineae</taxon>
        <taxon>Arabidopsis</taxon>
    </lineage>
</organism>
<evidence type="ECO:0000313" key="2">
    <source>
        <dbReference type="Proteomes" id="UP000694240"/>
    </source>
</evidence>
<dbReference type="AlphaFoldDB" id="A0A8T2B1C7"/>
<evidence type="ECO:0000313" key="1">
    <source>
        <dbReference type="EMBL" id="KAG7578797.1"/>
    </source>
</evidence>
<dbReference type="Proteomes" id="UP000694240">
    <property type="component" value="Chromosome 8"/>
</dbReference>
<gene>
    <name evidence="1" type="ORF">ISN45_Aa03g029590</name>
</gene>
<reference evidence="1 2" key="1">
    <citation type="submission" date="2020-12" db="EMBL/GenBank/DDBJ databases">
        <title>Concerted genomic and epigenomic changes stabilize Arabidopsis allopolyploids.</title>
        <authorList>
            <person name="Chen Z."/>
        </authorList>
    </citation>
    <scope>NUCLEOTIDE SEQUENCE [LARGE SCALE GENOMIC DNA]</scope>
    <source>
        <strain evidence="1">Allo738</strain>
        <tissue evidence="1">Leaf</tissue>
    </source>
</reference>
<proteinExistence type="predicted"/>
<keyword evidence="2" id="KW-1185">Reference proteome</keyword>
<name>A0A8T2B1C7_9BRAS</name>
<dbReference type="EMBL" id="JAEFBK010000008">
    <property type="protein sequence ID" value="KAG7578797.1"/>
    <property type="molecule type" value="Genomic_DNA"/>
</dbReference>
<comment type="caution">
    <text evidence="1">The sequence shown here is derived from an EMBL/GenBank/DDBJ whole genome shotgun (WGS) entry which is preliminary data.</text>
</comment>
<evidence type="ECO:0008006" key="3">
    <source>
        <dbReference type="Google" id="ProtNLM"/>
    </source>
</evidence>
<accession>A0A8T2B1C7</accession>
<protein>
    <recommendedName>
        <fullName evidence="3">Retrotransposon gag domain-containing protein</fullName>
    </recommendedName>
</protein>